<evidence type="ECO:0000256" key="4">
    <source>
        <dbReference type="ARBA" id="ARBA00022656"/>
    </source>
</evidence>
<proteinExistence type="predicted"/>
<evidence type="ECO:0000256" key="5">
    <source>
        <dbReference type="ARBA" id="ARBA00022676"/>
    </source>
</evidence>
<dbReference type="GO" id="GO:0003950">
    <property type="term" value="F:NAD+ poly-ADP-ribosyltransferase activity"/>
    <property type="evidence" value="ECO:0007669"/>
    <property type="project" value="TreeGrafter"/>
</dbReference>
<dbReference type="InterPro" id="IPR003540">
    <property type="entry name" value="ADP-ribosyltransferase"/>
</dbReference>
<dbReference type="Gene3D" id="3.90.176.10">
    <property type="entry name" value="Toxin ADP-ribosyltransferase, Chain A, domain 1"/>
    <property type="match status" value="1"/>
</dbReference>
<dbReference type="GO" id="GO:0090729">
    <property type="term" value="F:toxin activity"/>
    <property type="evidence" value="ECO:0007669"/>
    <property type="project" value="UniProtKB-KW"/>
</dbReference>
<dbReference type="GO" id="GO:0106274">
    <property type="term" value="F:NAD+-protein-arginine ADP-ribosyltransferase activity"/>
    <property type="evidence" value="ECO:0007669"/>
    <property type="project" value="UniProtKB-EC"/>
</dbReference>
<evidence type="ECO:0000259" key="11">
    <source>
        <dbReference type="Pfam" id="PF03496"/>
    </source>
</evidence>
<comment type="catalytic activity">
    <reaction evidence="10">
        <text>L-arginyl-[protein] + NAD(+) = N(omega)-(ADP-D-ribosyl)-L-arginyl-[protein] + nicotinamide + H(+)</text>
        <dbReference type="Rhea" id="RHEA:19149"/>
        <dbReference type="Rhea" id="RHEA-COMP:10532"/>
        <dbReference type="Rhea" id="RHEA-COMP:15087"/>
        <dbReference type="ChEBI" id="CHEBI:15378"/>
        <dbReference type="ChEBI" id="CHEBI:17154"/>
        <dbReference type="ChEBI" id="CHEBI:29965"/>
        <dbReference type="ChEBI" id="CHEBI:57540"/>
        <dbReference type="ChEBI" id="CHEBI:142554"/>
        <dbReference type="EC" id="2.4.2.31"/>
    </reaction>
</comment>
<dbReference type="AlphaFoldDB" id="A0AAU7U402"/>
<dbReference type="SUPFAM" id="SSF56399">
    <property type="entry name" value="ADP-ribosylation"/>
    <property type="match status" value="1"/>
</dbReference>
<dbReference type="PANTHER" id="PTHR10339:SF25">
    <property type="entry name" value="SECRETED EXOENZYME S"/>
    <property type="match status" value="1"/>
</dbReference>
<dbReference type="Pfam" id="PF03496">
    <property type="entry name" value="ADPrib_exo_Tox"/>
    <property type="match status" value="1"/>
</dbReference>
<name>A0AAU7U402_9GAMM</name>
<sequence length="243" mass="27583">MININQSNSVQFTIPYSLHESSHHGSMGQKLIFARQDSSQPPPLPLSAPPKLDNNVDYKNYGLILAKSHIEKGLVLSPSTRDAIYRYSLHYEKTNNSLRKGEELSLPLEQSRLDIDRFFKDNIHLKELKITYRGLKGFNPYENKKEGEIVSDKAYLSTSASEEIAQGFTSPKVCSTLVIVKGWSGIDISSFSNKKHEKEVLYPRNTKFKINYNSPNRVSIEEVSDIKDKKSDIRMVALSKCTL</sequence>
<keyword evidence="8" id="KW-0843">Virulence</keyword>
<dbReference type="PROSITE" id="PS51996">
    <property type="entry name" value="TR_MART"/>
    <property type="match status" value="1"/>
</dbReference>
<keyword evidence="6" id="KW-0808">Transferase</keyword>
<evidence type="ECO:0000256" key="7">
    <source>
        <dbReference type="ARBA" id="ARBA00022695"/>
    </source>
</evidence>
<gene>
    <name evidence="12" type="ORF">AAF463_23980</name>
</gene>
<organism evidence="12">
    <name type="scientific">Pantoea sp. BJ2</name>
    <dbReference type="NCBI Taxonomy" id="3141322"/>
    <lineage>
        <taxon>Bacteria</taxon>
        <taxon>Pseudomonadati</taxon>
        <taxon>Pseudomonadota</taxon>
        <taxon>Gammaproteobacteria</taxon>
        <taxon>Enterobacterales</taxon>
        <taxon>Erwiniaceae</taxon>
        <taxon>Pantoea</taxon>
    </lineage>
</organism>
<evidence type="ECO:0000256" key="6">
    <source>
        <dbReference type="ARBA" id="ARBA00022679"/>
    </source>
</evidence>
<evidence type="ECO:0000256" key="8">
    <source>
        <dbReference type="ARBA" id="ARBA00023026"/>
    </source>
</evidence>
<dbReference type="InterPro" id="IPR050999">
    <property type="entry name" value="ADP-ribosyltransferase_ARG"/>
</dbReference>
<reference evidence="12" key="1">
    <citation type="submission" date="2024-06" db="EMBL/GenBank/DDBJ databases">
        <title>Multiomics insights into the TNT degradation mechanism by Pantoea sp. BJ2 isolated from an ammunition destruction site.</title>
        <authorList>
            <person name="Luo J."/>
        </authorList>
    </citation>
    <scope>NUCLEOTIDE SEQUENCE</scope>
    <source>
        <strain evidence="12">BJ2</strain>
        <plasmid evidence="12">plasmindB</plasmid>
    </source>
</reference>
<dbReference type="GO" id="GO:0005576">
    <property type="term" value="C:extracellular region"/>
    <property type="evidence" value="ECO:0007669"/>
    <property type="project" value="UniProtKB-SubCell"/>
</dbReference>
<keyword evidence="3" id="KW-0964">Secreted</keyword>
<keyword evidence="7" id="KW-0548">Nucleotidyltransferase</keyword>
<dbReference type="EC" id="2.4.2.31" evidence="2"/>
<geneLocation type="plasmid" evidence="12">
    <name>plasmindB</name>
</geneLocation>
<evidence type="ECO:0000313" key="12">
    <source>
        <dbReference type="EMBL" id="XBV47693.1"/>
    </source>
</evidence>
<keyword evidence="4" id="KW-0800">Toxin</keyword>
<dbReference type="PANTHER" id="PTHR10339">
    <property type="entry name" value="ADP-RIBOSYLTRANSFERASE"/>
    <property type="match status" value="1"/>
</dbReference>
<comment type="subcellular location">
    <subcellularLocation>
        <location evidence="1">Secreted</location>
    </subcellularLocation>
</comment>
<keyword evidence="12" id="KW-0614">Plasmid</keyword>
<evidence type="ECO:0000256" key="1">
    <source>
        <dbReference type="ARBA" id="ARBA00004613"/>
    </source>
</evidence>
<evidence type="ECO:0000256" key="2">
    <source>
        <dbReference type="ARBA" id="ARBA00012031"/>
    </source>
</evidence>
<protein>
    <recommendedName>
        <fullName evidence="2">NAD(+)--protein-arginine ADP-ribosyltransferase</fullName>
        <ecNumber evidence="2">2.4.2.31</ecNumber>
    </recommendedName>
    <alternativeName>
        <fullName evidence="9">NAD(+)--arginine ADP-ribosyltransferase</fullName>
    </alternativeName>
</protein>
<feature type="domain" description="ADP ribosyltransferase" evidence="11">
    <location>
        <begin position="76"/>
        <end position="225"/>
    </location>
</feature>
<accession>A0AAU7U402</accession>
<dbReference type="RefSeq" id="WP_350262739.1">
    <property type="nucleotide sequence ID" value="NZ_CP158294.1"/>
</dbReference>
<evidence type="ECO:0000256" key="3">
    <source>
        <dbReference type="ARBA" id="ARBA00022525"/>
    </source>
</evidence>
<keyword evidence="5" id="KW-0328">Glycosyltransferase</keyword>
<dbReference type="EMBL" id="CP158294">
    <property type="protein sequence ID" value="XBV47693.1"/>
    <property type="molecule type" value="Genomic_DNA"/>
</dbReference>
<evidence type="ECO:0000256" key="9">
    <source>
        <dbReference type="ARBA" id="ARBA00033021"/>
    </source>
</evidence>
<dbReference type="GO" id="GO:0016779">
    <property type="term" value="F:nucleotidyltransferase activity"/>
    <property type="evidence" value="ECO:0007669"/>
    <property type="project" value="UniProtKB-KW"/>
</dbReference>
<evidence type="ECO:0000256" key="10">
    <source>
        <dbReference type="ARBA" id="ARBA00047597"/>
    </source>
</evidence>